<sequence>MPEIGKGSDRKEAEAARSEVRQGLRLPVGLVAMLYLLVCLAPLALALMRSAAPAVTWEIAAAGLGLIGLAAMAVQFVTSGRFEVISGRLGIDRVMAFHKTAAWWVLLALLVHPLANVMPTYQADPALAQERLIAYLTLPQYRTGVIGLAALAVLVLGSALRNRLPLRYEAWRGAHVILAIVAVGGGLHHAVTVGRFSAEGVLHDYWWAIGAAVAAVMLTLYGWRWARLRTRPWRLASVEQRADRMWELDIQPAEGTPPLGYRAGQFVWITAGRRRFPLFDHPFSIADSPTRPGLSLIIKEAGDFTNHIGDLAPGTPMGIDGPYGHFTLEDHRDDAVLLIAGGVGIAPIMGLLRDLRARGHDRPVRLAHAVGTVQNLACLDEIAAAEADLDLRPLLLSETEAPGFAGEVGRLDRARLTEMMEGLDPQRTTAMICGPGPMVTAVADQLLALGLPMDRVMYERFDYSEGASRLDIRMRRRFLMLGSGLLVGLLGFVAAMG</sequence>
<dbReference type="Pfam" id="PF08022">
    <property type="entry name" value="FAD_binding_8"/>
    <property type="match status" value="1"/>
</dbReference>
<dbReference type="Pfam" id="PF01794">
    <property type="entry name" value="Ferric_reduct"/>
    <property type="match status" value="1"/>
</dbReference>
<keyword evidence="3 5" id="KW-1133">Transmembrane helix</keyword>
<evidence type="ECO:0000256" key="4">
    <source>
        <dbReference type="ARBA" id="ARBA00023136"/>
    </source>
</evidence>
<dbReference type="PROSITE" id="PS51384">
    <property type="entry name" value="FAD_FR"/>
    <property type="match status" value="1"/>
</dbReference>
<keyword evidence="8" id="KW-1185">Reference proteome</keyword>
<evidence type="ECO:0000256" key="5">
    <source>
        <dbReference type="SAM" id="Phobius"/>
    </source>
</evidence>
<feature type="transmembrane region" description="Helical" evidence="5">
    <location>
        <begin position="205"/>
        <end position="223"/>
    </location>
</feature>
<evidence type="ECO:0000259" key="6">
    <source>
        <dbReference type="PROSITE" id="PS51384"/>
    </source>
</evidence>
<dbReference type="EMBL" id="QETF01000010">
    <property type="protein sequence ID" value="PWG16748.1"/>
    <property type="molecule type" value="Genomic_DNA"/>
</dbReference>
<dbReference type="InterPro" id="IPR017927">
    <property type="entry name" value="FAD-bd_FR_type"/>
</dbReference>
<dbReference type="Gene3D" id="2.40.30.10">
    <property type="entry name" value="Translation factors"/>
    <property type="match status" value="1"/>
</dbReference>
<dbReference type="AlphaFoldDB" id="A0A2V1P4P4"/>
<dbReference type="Gene3D" id="3.40.50.80">
    <property type="entry name" value="Nucleotide-binding domain of ferredoxin-NADP reductase (FNR) module"/>
    <property type="match status" value="1"/>
</dbReference>
<dbReference type="GO" id="GO:0016491">
    <property type="term" value="F:oxidoreductase activity"/>
    <property type="evidence" value="ECO:0007669"/>
    <property type="project" value="InterPro"/>
</dbReference>
<name>A0A2V1P4P4_9RHOB</name>
<dbReference type="InterPro" id="IPR001433">
    <property type="entry name" value="OxRdtase_FAD/NAD-bd"/>
</dbReference>
<feature type="transmembrane region" description="Helical" evidence="5">
    <location>
        <begin position="141"/>
        <end position="161"/>
    </location>
</feature>
<dbReference type="GO" id="GO:0016020">
    <property type="term" value="C:membrane"/>
    <property type="evidence" value="ECO:0007669"/>
    <property type="project" value="UniProtKB-SubCell"/>
</dbReference>
<dbReference type="SUPFAM" id="SSF52343">
    <property type="entry name" value="Ferredoxin reductase-like, C-terminal NADP-linked domain"/>
    <property type="match status" value="1"/>
</dbReference>
<organism evidence="7 8">
    <name type="scientific">Salibaculum griseiflavum</name>
    <dbReference type="NCBI Taxonomy" id="1914409"/>
    <lineage>
        <taxon>Bacteria</taxon>
        <taxon>Pseudomonadati</taxon>
        <taxon>Pseudomonadota</taxon>
        <taxon>Alphaproteobacteria</taxon>
        <taxon>Rhodobacterales</taxon>
        <taxon>Roseobacteraceae</taxon>
        <taxon>Salibaculum</taxon>
    </lineage>
</organism>
<accession>A0A2V1P4P4</accession>
<dbReference type="OrthoDB" id="9792185at2"/>
<dbReference type="InterPro" id="IPR013130">
    <property type="entry name" value="Fe3_Rdtase_TM_dom"/>
</dbReference>
<feature type="transmembrane region" description="Helical" evidence="5">
    <location>
        <begin position="478"/>
        <end position="496"/>
    </location>
</feature>
<feature type="transmembrane region" description="Helical" evidence="5">
    <location>
        <begin position="101"/>
        <end position="121"/>
    </location>
</feature>
<comment type="subcellular location">
    <subcellularLocation>
        <location evidence="1">Membrane</location>
        <topology evidence="1">Multi-pass membrane protein</topology>
    </subcellularLocation>
</comment>
<gene>
    <name evidence="7" type="ORF">DFK10_10205</name>
</gene>
<dbReference type="InterPro" id="IPR017938">
    <property type="entry name" value="Riboflavin_synthase-like_b-brl"/>
</dbReference>
<evidence type="ECO:0000313" key="7">
    <source>
        <dbReference type="EMBL" id="PWG16748.1"/>
    </source>
</evidence>
<dbReference type="Pfam" id="PF00175">
    <property type="entry name" value="NAD_binding_1"/>
    <property type="match status" value="1"/>
</dbReference>
<evidence type="ECO:0000256" key="2">
    <source>
        <dbReference type="ARBA" id="ARBA00022692"/>
    </source>
</evidence>
<feature type="transmembrane region" description="Helical" evidence="5">
    <location>
        <begin position="26"/>
        <end position="47"/>
    </location>
</feature>
<dbReference type="PRINTS" id="PR00410">
    <property type="entry name" value="PHEHYDRXLASE"/>
</dbReference>
<protein>
    <submittedName>
        <fullName evidence="7">Iron reductase</fullName>
    </submittedName>
</protein>
<dbReference type="RefSeq" id="WP_109388990.1">
    <property type="nucleotide sequence ID" value="NZ_QETF01000010.1"/>
</dbReference>
<feature type="transmembrane region" description="Helical" evidence="5">
    <location>
        <begin position="59"/>
        <end position="80"/>
    </location>
</feature>
<keyword evidence="2 5" id="KW-0812">Transmembrane</keyword>
<dbReference type="SUPFAM" id="SSF63380">
    <property type="entry name" value="Riboflavin synthase domain-like"/>
    <property type="match status" value="1"/>
</dbReference>
<dbReference type="PANTHER" id="PTHR47354">
    <property type="entry name" value="NADH OXIDOREDUCTASE HCR"/>
    <property type="match status" value="1"/>
</dbReference>
<dbReference type="Proteomes" id="UP000245293">
    <property type="component" value="Unassembled WGS sequence"/>
</dbReference>
<dbReference type="InterPro" id="IPR013112">
    <property type="entry name" value="FAD-bd_8"/>
</dbReference>
<feature type="transmembrane region" description="Helical" evidence="5">
    <location>
        <begin position="173"/>
        <end position="193"/>
    </location>
</feature>
<comment type="caution">
    <text evidence="7">The sequence shown here is derived from an EMBL/GenBank/DDBJ whole genome shotgun (WGS) entry which is preliminary data.</text>
</comment>
<dbReference type="InterPro" id="IPR039261">
    <property type="entry name" value="FNR_nucleotide-bd"/>
</dbReference>
<reference evidence="8" key="1">
    <citation type="submission" date="2018-05" db="EMBL/GenBank/DDBJ databases">
        <authorList>
            <person name="Du Z."/>
            <person name="Wang X."/>
        </authorList>
    </citation>
    <scope>NUCLEOTIDE SEQUENCE [LARGE SCALE GENOMIC DNA]</scope>
    <source>
        <strain evidence="8">WDS4C29</strain>
    </source>
</reference>
<keyword evidence="4 5" id="KW-0472">Membrane</keyword>
<dbReference type="PANTHER" id="PTHR47354:SF5">
    <property type="entry name" value="PROTEIN RFBI"/>
    <property type="match status" value="1"/>
</dbReference>
<dbReference type="InterPro" id="IPR050415">
    <property type="entry name" value="MRET"/>
</dbReference>
<evidence type="ECO:0000256" key="3">
    <source>
        <dbReference type="ARBA" id="ARBA00022989"/>
    </source>
</evidence>
<evidence type="ECO:0000256" key="1">
    <source>
        <dbReference type="ARBA" id="ARBA00004141"/>
    </source>
</evidence>
<feature type="domain" description="FAD-binding FR-type" evidence="6">
    <location>
        <begin position="228"/>
        <end position="329"/>
    </location>
</feature>
<proteinExistence type="predicted"/>
<evidence type="ECO:0000313" key="8">
    <source>
        <dbReference type="Proteomes" id="UP000245293"/>
    </source>
</evidence>